<feature type="region of interest" description="Disordered" evidence="1">
    <location>
        <begin position="718"/>
        <end position="790"/>
    </location>
</feature>
<dbReference type="PATRIC" id="fig|1179773.3.peg.2846"/>
<feature type="transmembrane region" description="Helical" evidence="2">
    <location>
        <begin position="235"/>
        <end position="254"/>
    </location>
</feature>
<keyword evidence="4" id="KW-1185">Reference proteome</keyword>
<feature type="compositionally biased region" description="Basic and acidic residues" evidence="1">
    <location>
        <begin position="14"/>
        <end position="29"/>
    </location>
</feature>
<protein>
    <recommendedName>
        <fullName evidence="5">Peptide zinc metalloprotease protein</fullName>
    </recommendedName>
</protein>
<proteinExistence type="predicted"/>
<feature type="transmembrane region" description="Helical" evidence="2">
    <location>
        <begin position="204"/>
        <end position="223"/>
    </location>
</feature>
<dbReference type="BioCyc" id="SESP1179773:BN6_RS13830-MONOMER"/>
<reference evidence="3 4" key="1">
    <citation type="journal article" date="2012" name="BMC Genomics">
        <title>Complete genome sequence of Saccharothrix espanaensis DSM 44229T and comparison to the other completely sequenced Pseudonocardiaceae.</title>
        <authorList>
            <person name="Strobel T."/>
            <person name="Al-Dilaimi A."/>
            <person name="Blom J."/>
            <person name="Gessner A."/>
            <person name="Kalinowski J."/>
            <person name="Luzhetska M."/>
            <person name="Puhler A."/>
            <person name="Szczepanowski R."/>
            <person name="Bechthold A."/>
            <person name="Ruckert C."/>
        </authorList>
    </citation>
    <scope>NUCLEOTIDE SEQUENCE [LARGE SCALE GENOMIC DNA]</scope>
    <source>
        <strain evidence="4">ATCC 51144 / DSM 44229 / JCM 9112 / NBRC 15066 / NRRL 15764</strain>
    </source>
</reference>
<keyword evidence="2" id="KW-1133">Transmembrane helix</keyword>
<dbReference type="eggNOG" id="COG1994">
    <property type="taxonomic scope" value="Bacteria"/>
</dbReference>
<feature type="region of interest" description="Disordered" evidence="1">
    <location>
        <begin position="505"/>
        <end position="540"/>
    </location>
</feature>
<evidence type="ECO:0000256" key="1">
    <source>
        <dbReference type="SAM" id="MobiDB-lite"/>
    </source>
</evidence>
<evidence type="ECO:0008006" key="5">
    <source>
        <dbReference type="Google" id="ProtNLM"/>
    </source>
</evidence>
<feature type="compositionally biased region" description="Low complexity" evidence="1">
    <location>
        <begin position="725"/>
        <end position="790"/>
    </location>
</feature>
<sequence>MNASAQDRPGQDPVGRDPVGRDPVGRDSAGRGVDTASRPAGGVPRRARDVELIGELRDSGYRRPPALVRRADGQVLQLTPLLYRVLEAVDGHTDHDGIAARVGRAVGRSVSADDVRTLLGTKLEPLGVLELPDGSQPRHRKAEPLLGLRLRRVITEPSVTRRITAPFARLFHPLVVAAVLVAFAAVSFWVLFEKGLAGATHQAFHQPALLLLVFAVTVVSAGFHEFGHAAAARYGGATPGAMGFGLYLLWPAFYTDVTDSYRLGRAGRLRTDLGGLYFNALVAVAVYGVWWLSGWDALLLVVATQIVQMVRQLAPMVRYDGYHVLADLTGVPDLFHRIKPTLLGLLPHRWGKPESTVLKPWARVVVTAWVLIVVPLLLFSTALLVLAFPRVVGTAWQSAGEQWRSASAALGDGDVALVLVRVLSVAAIALPVLGIGLLLIRLAQRLATRAWKSSDGKPGRRALVVLCGLAVIAGLLWAWWPEPDRYRPIQPGERGTVTDVVPAVASGPGPAAPSPAPQSAPETVTAQTAWPTGTPRPTRDKPVLAMVLEPVGGPADAPTWVFPFDRPEPPGPGDNQALAVNTEDGSVRYKVSFALVWETDGKVDNKNEAYALASCRGCTTVAVAFQVILIVGQADVVVPENIAVAVNHSCVECVTYALASQLVVTLPEDLSPQAKARLEEVWAELSRLAGDIPRLSAQQIQQALQDAKSRILDVLREEGVPLPGATTTPPGTTSTEPTRPPTSSDTPTTTTTPTTTVSSVPETATTTPPPSSSEVPSTTVPSPSSAAPSS</sequence>
<name>K0JXW9_SACES</name>
<keyword evidence="2" id="KW-0812">Transmembrane</keyword>
<feature type="transmembrane region" description="Helical" evidence="2">
    <location>
        <begin position="364"/>
        <end position="388"/>
    </location>
</feature>
<feature type="transmembrane region" description="Helical" evidence="2">
    <location>
        <begin position="170"/>
        <end position="192"/>
    </location>
</feature>
<dbReference type="AlphaFoldDB" id="K0JXW9"/>
<feature type="transmembrane region" description="Helical" evidence="2">
    <location>
        <begin position="461"/>
        <end position="480"/>
    </location>
</feature>
<dbReference type="Proteomes" id="UP000006281">
    <property type="component" value="Chromosome"/>
</dbReference>
<dbReference type="KEGG" id="sesp:BN6_28460"/>
<dbReference type="EMBL" id="HE804045">
    <property type="protein sequence ID" value="CCH30157.1"/>
    <property type="molecule type" value="Genomic_DNA"/>
</dbReference>
<feature type="transmembrane region" description="Helical" evidence="2">
    <location>
        <begin position="415"/>
        <end position="440"/>
    </location>
</feature>
<evidence type="ECO:0000256" key="2">
    <source>
        <dbReference type="SAM" id="Phobius"/>
    </source>
</evidence>
<feature type="compositionally biased region" description="Polar residues" evidence="1">
    <location>
        <begin position="522"/>
        <end position="531"/>
    </location>
</feature>
<keyword evidence="2" id="KW-0472">Membrane</keyword>
<organism evidence="3 4">
    <name type="scientific">Saccharothrix espanaensis (strain ATCC 51144 / DSM 44229 / JCM 9112 / NBRC 15066 / NRRL 15764)</name>
    <dbReference type="NCBI Taxonomy" id="1179773"/>
    <lineage>
        <taxon>Bacteria</taxon>
        <taxon>Bacillati</taxon>
        <taxon>Actinomycetota</taxon>
        <taxon>Actinomycetes</taxon>
        <taxon>Pseudonocardiales</taxon>
        <taxon>Pseudonocardiaceae</taxon>
        <taxon>Saccharothrix</taxon>
    </lineage>
</organism>
<feature type="transmembrane region" description="Helical" evidence="2">
    <location>
        <begin position="274"/>
        <end position="302"/>
    </location>
</feature>
<evidence type="ECO:0000313" key="4">
    <source>
        <dbReference type="Proteomes" id="UP000006281"/>
    </source>
</evidence>
<dbReference type="HOGENOM" id="CLU_355218_0_0_11"/>
<dbReference type="STRING" id="1179773.BN6_28460"/>
<gene>
    <name evidence="3" type="ordered locus">BN6_28460</name>
</gene>
<evidence type="ECO:0000313" key="3">
    <source>
        <dbReference type="EMBL" id="CCH30157.1"/>
    </source>
</evidence>
<feature type="region of interest" description="Disordered" evidence="1">
    <location>
        <begin position="1"/>
        <end position="46"/>
    </location>
</feature>
<accession>K0JXW9</accession>